<accession>A0A0A8ZGS2</accession>
<name>A0A0A8ZGS2_ARUDO</name>
<reference evidence="1" key="1">
    <citation type="submission" date="2014-09" db="EMBL/GenBank/DDBJ databases">
        <authorList>
            <person name="Magalhaes I.L.F."/>
            <person name="Oliveira U."/>
            <person name="Santos F.R."/>
            <person name="Vidigal T.H.D.A."/>
            <person name="Brescovit A.D."/>
            <person name="Santos A.J."/>
        </authorList>
    </citation>
    <scope>NUCLEOTIDE SEQUENCE</scope>
    <source>
        <tissue evidence="1">Shoot tissue taken approximately 20 cm above the soil surface</tissue>
    </source>
</reference>
<dbReference type="EMBL" id="GBRH01259889">
    <property type="protein sequence ID" value="JAD38006.1"/>
    <property type="molecule type" value="Transcribed_RNA"/>
</dbReference>
<protein>
    <submittedName>
        <fullName evidence="1">Uncharacterized protein</fullName>
    </submittedName>
</protein>
<reference evidence="1" key="2">
    <citation type="journal article" date="2015" name="Data Brief">
        <title>Shoot transcriptome of the giant reed, Arundo donax.</title>
        <authorList>
            <person name="Barrero R.A."/>
            <person name="Guerrero F.D."/>
            <person name="Moolhuijzen P."/>
            <person name="Goolsby J.A."/>
            <person name="Tidwell J."/>
            <person name="Bellgard S.E."/>
            <person name="Bellgard M.I."/>
        </authorList>
    </citation>
    <scope>NUCLEOTIDE SEQUENCE</scope>
    <source>
        <tissue evidence="1">Shoot tissue taken approximately 20 cm above the soil surface</tissue>
    </source>
</reference>
<evidence type="ECO:0000313" key="1">
    <source>
        <dbReference type="EMBL" id="JAD38006.1"/>
    </source>
</evidence>
<dbReference type="AlphaFoldDB" id="A0A0A8ZGS2"/>
<organism evidence="1">
    <name type="scientific">Arundo donax</name>
    <name type="common">Giant reed</name>
    <name type="synonym">Donax arundinaceus</name>
    <dbReference type="NCBI Taxonomy" id="35708"/>
    <lineage>
        <taxon>Eukaryota</taxon>
        <taxon>Viridiplantae</taxon>
        <taxon>Streptophyta</taxon>
        <taxon>Embryophyta</taxon>
        <taxon>Tracheophyta</taxon>
        <taxon>Spermatophyta</taxon>
        <taxon>Magnoliopsida</taxon>
        <taxon>Liliopsida</taxon>
        <taxon>Poales</taxon>
        <taxon>Poaceae</taxon>
        <taxon>PACMAD clade</taxon>
        <taxon>Arundinoideae</taxon>
        <taxon>Arundineae</taxon>
        <taxon>Arundo</taxon>
    </lineage>
</organism>
<proteinExistence type="predicted"/>
<sequence>MRSSFTPIPALSRMEHLWAWTESVDSGS</sequence>